<accession>A0A1F2P978</accession>
<evidence type="ECO:0000313" key="1">
    <source>
        <dbReference type="EMBL" id="OFV67261.1"/>
    </source>
</evidence>
<dbReference type="AlphaFoldDB" id="A0A1F2P978"/>
<dbReference type="PANTHER" id="PTHR39550">
    <property type="entry name" value="SLL0658 PROTEIN"/>
    <property type="match status" value="1"/>
</dbReference>
<dbReference type="InterPro" id="IPR021799">
    <property type="entry name" value="PIN-like_prokaryotic"/>
</dbReference>
<reference evidence="1" key="1">
    <citation type="submission" date="2016-05" db="EMBL/GenBank/DDBJ databases">
        <title>Microbial consortia oxidize butane by reversing methanogenesis.</title>
        <authorList>
            <person name="Laso-Perez R."/>
            <person name="Richter M."/>
            <person name="Wegener G."/>
            <person name="Musat F."/>
        </authorList>
    </citation>
    <scope>NUCLEOTIDE SEQUENCE [LARGE SCALE GENOMIC DNA]</scope>
    <source>
        <strain evidence="1">BOX2</strain>
    </source>
</reference>
<protein>
    <submittedName>
        <fullName evidence="1">Nucleotide-binding protein</fullName>
    </submittedName>
</protein>
<sequence>MMTVVCNSTPLIALSRIGRFELLKTYFDDLCIPQAVYDEVVTQGGNLYGADEVRSAGWIEVKEVENKLAVDSLCLMLDRGEAEAIVLAKEENAALLIIDDGDGRRIARSLGLKITGTIGLLLLAAEDNNLDLKRTIDDLMAVGFRLGEKEYRKIVGETDLNHDR</sequence>
<organism evidence="1 2">
    <name type="scientific">Candidatus Syntropharchaeum caldarium</name>
    <dbReference type="NCBI Taxonomy" id="1838285"/>
    <lineage>
        <taxon>Archaea</taxon>
        <taxon>Methanobacteriati</taxon>
        <taxon>Methanobacteriota</taxon>
        <taxon>Stenosarchaea group</taxon>
        <taxon>Methanomicrobia</taxon>
        <taxon>Methanosarcinales</taxon>
        <taxon>ANME-2 cluster</taxon>
        <taxon>Candidatus Syntropharchaeum</taxon>
    </lineage>
</organism>
<gene>
    <name evidence="1" type="ORF">SCAL_001530</name>
</gene>
<dbReference type="EMBL" id="LYOS01000005">
    <property type="protein sequence ID" value="OFV67261.1"/>
    <property type="molecule type" value="Genomic_DNA"/>
</dbReference>
<evidence type="ECO:0000313" key="2">
    <source>
        <dbReference type="Proteomes" id="UP000186940"/>
    </source>
</evidence>
<dbReference type="Pfam" id="PF11848">
    <property type="entry name" value="DUF3368"/>
    <property type="match status" value="1"/>
</dbReference>
<name>A0A1F2P978_9EURY</name>
<comment type="caution">
    <text evidence="1">The sequence shown here is derived from an EMBL/GenBank/DDBJ whole genome shotgun (WGS) entry which is preliminary data.</text>
</comment>
<proteinExistence type="predicted"/>
<dbReference type="STRING" id="1838285.SCAL_001530"/>
<dbReference type="Proteomes" id="UP000186940">
    <property type="component" value="Unassembled WGS sequence"/>
</dbReference>
<dbReference type="CDD" id="cd09854">
    <property type="entry name" value="PIN_VapC-like"/>
    <property type="match status" value="1"/>
</dbReference>
<dbReference type="PANTHER" id="PTHR39550:SF1">
    <property type="entry name" value="SLL0658 PROTEIN"/>
    <property type="match status" value="1"/>
</dbReference>
<keyword evidence="2" id="KW-1185">Reference proteome</keyword>